<organism evidence="2">
    <name type="scientific">Camponotus floridanus</name>
    <name type="common">Florida carpenter ant</name>
    <dbReference type="NCBI Taxonomy" id="104421"/>
    <lineage>
        <taxon>Eukaryota</taxon>
        <taxon>Metazoa</taxon>
        <taxon>Ecdysozoa</taxon>
        <taxon>Arthropoda</taxon>
        <taxon>Hexapoda</taxon>
        <taxon>Insecta</taxon>
        <taxon>Pterygota</taxon>
        <taxon>Neoptera</taxon>
        <taxon>Endopterygota</taxon>
        <taxon>Hymenoptera</taxon>
        <taxon>Apocrita</taxon>
        <taxon>Aculeata</taxon>
        <taxon>Formicoidea</taxon>
        <taxon>Formicidae</taxon>
        <taxon>Formicinae</taxon>
        <taxon>Camponotus</taxon>
    </lineage>
</organism>
<reference evidence="1 2" key="1">
    <citation type="journal article" date="2010" name="Science">
        <title>Genomic comparison of the ants Camponotus floridanus and Harpegnathos saltator.</title>
        <authorList>
            <person name="Bonasio R."/>
            <person name="Zhang G."/>
            <person name="Ye C."/>
            <person name="Mutti N.S."/>
            <person name="Fang X."/>
            <person name="Qin N."/>
            <person name="Donahue G."/>
            <person name="Yang P."/>
            <person name="Li Q."/>
            <person name="Li C."/>
            <person name="Zhang P."/>
            <person name="Huang Z."/>
            <person name="Berger S.L."/>
            <person name="Reinberg D."/>
            <person name="Wang J."/>
            <person name="Liebig J."/>
        </authorList>
    </citation>
    <scope>NUCLEOTIDE SEQUENCE [LARGE SCALE GENOMIC DNA]</scope>
    <source>
        <strain evidence="2">C129</strain>
    </source>
</reference>
<dbReference type="EMBL" id="GL440885">
    <property type="protein sequence ID" value="EFN65276.1"/>
    <property type="molecule type" value="Genomic_DNA"/>
</dbReference>
<evidence type="ECO:0000313" key="1">
    <source>
        <dbReference type="EMBL" id="EFN65276.1"/>
    </source>
</evidence>
<feature type="non-terminal residue" evidence="1">
    <location>
        <position position="1"/>
    </location>
</feature>
<name>E2AMR4_CAMFO</name>
<sequence length="73" mass="8763">KKRKNIIRLESSKHTVISEHNINKQHAFDWENVRILDTEIHYKKRLISEMLHIKEQKHGINLNTDTELLDSAY</sequence>
<feature type="non-terminal residue" evidence="1">
    <location>
        <position position="73"/>
    </location>
</feature>
<dbReference type="AlphaFoldDB" id="E2AMR4"/>
<dbReference type="Proteomes" id="UP000000311">
    <property type="component" value="Unassembled WGS sequence"/>
</dbReference>
<keyword evidence="2" id="KW-1185">Reference proteome</keyword>
<protein>
    <submittedName>
        <fullName evidence="1">Uncharacterized protein</fullName>
    </submittedName>
</protein>
<evidence type="ECO:0000313" key="2">
    <source>
        <dbReference type="Proteomes" id="UP000000311"/>
    </source>
</evidence>
<accession>E2AMR4</accession>
<dbReference type="InParanoid" id="E2AMR4"/>
<proteinExistence type="predicted"/>
<gene>
    <name evidence="1" type="ORF">EAG_15259</name>
</gene>